<dbReference type="GO" id="GO:0043565">
    <property type="term" value="F:sequence-specific DNA binding"/>
    <property type="evidence" value="ECO:0007669"/>
    <property type="project" value="InterPro"/>
</dbReference>
<dbReference type="RefSeq" id="WP_188951921.1">
    <property type="nucleotide sequence ID" value="NZ_BMIB01000002.1"/>
</dbReference>
<keyword evidence="2" id="KW-0238">DNA-binding</keyword>
<dbReference type="PANTHER" id="PTHR43280:SF32">
    <property type="entry name" value="TRANSCRIPTIONAL REGULATORY PROTEIN"/>
    <property type="match status" value="1"/>
</dbReference>
<feature type="domain" description="HTH araC/xylS-type" evidence="4">
    <location>
        <begin position="198"/>
        <end position="301"/>
    </location>
</feature>
<evidence type="ECO:0000313" key="6">
    <source>
        <dbReference type="Proteomes" id="UP000627292"/>
    </source>
</evidence>
<dbReference type="SUPFAM" id="SSF46689">
    <property type="entry name" value="Homeodomain-like"/>
    <property type="match status" value="1"/>
</dbReference>
<dbReference type="AlphaFoldDB" id="A0A917IWQ8"/>
<dbReference type="PANTHER" id="PTHR43280">
    <property type="entry name" value="ARAC-FAMILY TRANSCRIPTIONAL REGULATOR"/>
    <property type="match status" value="1"/>
</dbReference>
<organism evidence="5 6">
    <name type="scientific">Filimonas zeae</name>
    <dbReference type="NCBI Taxonomy" id="1737353"/>
    <lineage>
        <taxon>Bacteria</taxon>
        <taxon>Pseudomonadati</taxon>
        <taxon>Bacteroidota</taxon>
        <taxon>Chitinophagia</taxon>
        <taxon>Chitinophagales</taxon>
        <taxon>Chitinophagaceae</taxon>
        <taxon>Filimonas</taxon>
    </lineage>
</organism>
<evidence type="ECO:0000313" key="5">
    <source>
        <dbReference type="EMBL" id="GGH66305.1"/>
    </source>
</evidence>
<dbReference type="InterPro" id="IPR018060">
    <property type="entry name" value="HTH_AraC"/>
</dbReference>
<dbReference type="Pfam" id="PF12833">
    <property type="entry name" value="HTH_18"/>
    <property type="match status" value="1"/>
</dbReference>
<reference evidence="5" key="2">
    <citation type="submission" date="2020-09" db="EMBL/GenBank/DDBJ databases">
        <authorList>
            <person name="Sun Q."/>
            <person name="Zhou Y."/>
        </authorList>
    </citation>
    <scope>NUCLEOTIDE SEQUENCE</scope>
    <source>
        <strain evidence="5">CGMCC 1.15290</strain>
    </source>
</reference>
<keyword evidence="3" id="KW-0804">Transcription</keyword>
<evidence type="ECO:0000259" key="4">
    <source>
        <dbReference type="PROSITE" id="PS01124"/>
    </source>
</evidence>
<dbReference type="PRINTS" id="PR00032">
    <property type="entry name" value="HTHARAC"/>
</dbReference>
<dbReference type="Proteomes" id="UP000627292">
    <property type="component" value="Unassembled WGS sequence"/>
</dbReference>
<sequence>MKKHLPNPIHISHISELHRMNTVPLPEHPLVSVVHFNDIAQSPADFSGGLIMDFYMIAIKKDFSGKIRYGQNYYDFDEGVLSFIAPGQVCYEDTSDRPRGGCMLMFHRDFIKGFPLAKTIGGYSFFSYEVNEALYLSAKEEAMIESIFRNIEQEYRLPIDHFSQQVIISHIELLLTYANRYYNRQFITRKLANTDLLTKLEALLDNHFAAPEVNGLPTVKEVAAQLNVSPDYLSDMLRSHTGQNTQQHIHNRLIEKAKEILSTSRLSVAEVAYQLGFEHPQSFHKLFKKKTNYSPLEYRQLFQ</sequence>
<protein>
    <submittedName>
        <fullName evidence="5">AraC family transcriptional regulator</fullName>
    </submittedName>
</protein>
<dbReference type="Gene3D" id="1.10.10.60">
    <property type="entry name" value="Homeodomain-like"/>
    <property type="match status" value="2"/>
</dbReference>
<gene>
    <name evidence="5" type="ORF">GCM10011379_20350</name>
</gene>
<dbReference type="SMART" id="SM00342">
    <property type="entry name" value="HTH_ARAC"/>
    <property type="match status" value="1"/>
</dbReference>
<dbReference type="GO" id="GO:0003700">
    <property type="term" value="F:DNA-binding transcription factor activity"/>
    <property type="evidence" value="ECO:0007669"/>
    <property type="project" value="InterPro"/>
</dbReference>
<keyword evidence="1" id="KW-0805">Transcription regulation</keyword>
<reference evidence="5" key="1">
    <citation type="journal article" date="2014" name="Int. J. Syst. Evol. Microbiol.">
        <title>Complete genome sequence of Corynebacterium casei LMG S-19264T (=DSM 44701T), isolated from a smear-ripened cheese.</title>
        <authorList>
            <consortium name="US DOE Joint Genome Institute (JGI-PGF)"/>
            <person name="Walter F."/>
            <person name="Albersmeier A."/>
            <person name="Kalinowski J."/>
            <person name="Ruckert C."/>
        </authorList>
    </citation>
    <scope>NUCLEOTIDE SEQUENCE</scope>
    <source>
        <strain evidence="5">CGMCC 1.15290</strain>
    </source>
</reference>
<accession>A0A917IWQ8</accession>
<dbReference type="InterPro" id="IPR020449">
    <property type="entry name" value="Tscrpt_reg_AraC-type_HTH"/>
</dbReference>
<dbReference type="PROSITE" id="PS01124">
    <property type="entry name" value="HTH_ARAC_FAMILY_2"/>
    <property type="match status" value="1"/>
</dbReference>
<proteinExistence type="predicted"/>
<dbReference type="EMBL" id="BMIB01000002">
    <property type="protein sequence ID" value="GGH66305.1"/>
    <property type="molecule type" value="Genomic_DNA"/>
</dbReference>
<evidence type="ECO:0000256" key="1">
    <source>
        <dbReference type="ARBA" id="ARBA00023015"/>
    </source>
</evidence>
<keyword evidence="6" id="KW-1185">Reference proteome</keyword>
<comment type="caution">
    <text evidence="5">The sequence shown here is derived from an EMBL/GenBank/DDBJ whole genome shotgun (WGS) entry which is preliminary data.</text>
</comment>
<evidence type="ECO:0000256" key="2">
    <source>
        <dbReference type="ARBA" id="ARBA00023125"/>
    </source>
</evidence>
<dbReference type="InterPro" id="IPR009057">
    <property type="entry name" value="Homeodomain-like_sf"/>
</dbReference>
<evidence type="ECO:0000256" key="3">
    <source>
        <dbReference type="ARBA" id="ARBA00023163"/>
    </source>
</evidence>
<name>A0A917IWQ8_9BACT</name>